<dbReference type="Proteomes" id="UP001262410">
    <property type="component" value="Unassembled WGS sequence"/>
</dbReference>
<feature type="transmembrane region" description="Helical" evidence="1">
    <location>
        <begin position="47"/>
        <end position="65"/>
    </location>
</feature>
<name>A0ABU1K1A0_9PROT</name>
<dbReference type="RefSeq" id="WP_309802260.1">
    <property type="nucleotide sequence ID" value="NZ_JAVDPW010000023.1"/>
</dbReference>
<dbReference type="Pfam" id="PF00892">
    <property type="entry name" value="EamA"/>
    <property type="match status" value="2"/>
</dbReference>
<accession>A0ABU1K1A0</accession>
<feature type="transmembrane region" description="Helical" evidence="1">
    <location>
        <begin position="267"/>
        <end position="285"/>
    </location>
</feature>
<reference evidence="3 4" key="1">
    <citation type="submission" date="2023-07" db="EMBL/GenBank/DDBJ databases">
        <title>Sorghum-associated microbial communities from plants grown in Nebraska, USA.</title>
        <authorList>
            <person name="Schachtman D."/>
        </authorList>
    </citation>
    <scope>NUCLEOTIDE SEQUENCE [LARGE SCALE GENOMIC DNA]</scope>
    <source>
        <strain evidence="3 4">584</strain>
    </source>
</reference>
<dbReference type="SUPFAM" id="SSF103481">
    <property type="entry name" value="Multidrug resistance efflux transporter EmrE"/>
    <property type="match status" value="2"/>
</dbReference>
<comment type="caution">
    <text evidence="3">The sequence shown here is derived from an EMBL/GenBank/DDBJ whole genome shotgun (WGS) entry which is preliminary data.</text>
</comment>
<evidence type="ECO:0000313" key="4">
    <source>
        <dbReference type="Proteomes" id="UP001262410"/>
    </source>
</evidence>
<feature type="transmembrane region" description="Helical" evidence="1">
    <location>
        <begin position="185"/>
        <end position="205"/>
    </location>
</feature>
<feature type="transmembrane region" description="Helical" evidence="1">
    <location>
        <begin position="130"/>
        <end position="148"/>
    </location>
</feature>
<evidence type="ECO:0000259" key="2">
    <source>
        <dbReference type="Pfam" id="PF00892"/>
    </source>
</evidence>
<keyword evidence="1" id="KW-0472">Membrane</keyword>
<feature type="transmembrane region" description="Helical" evidence="1">
    <location>
        <begin position="242"/>
        <end position="261"/>
    </location>
</feature>
<feature type="transmembrane region" description="Helical" evidence="1">
    <location>
        <begin position="211"/>
        <end position="235"/>
    </location>
</feature>
<keyword evidence="1" id="KW-0812">Transmembrane</keyword>
<evidence type="ECO:0000313" key="3">
    <source>
        <dbReference type="EMBL" id="MDR6294640.1"/>
    </source>
</evidence>
<gene>
    <name evidence="3" type="ORF">E9232_007196</name>
</gene>
<keyword evidence="1" id="KW-1133">Transmembrane helix</keyword>
<feature type="transmembrane region" description="Helical" evidence="1">
    <location>
        <begin position="104"/>
        <end position="123"/>
    </location>
</feature>
<feature type="transmembrane region" description="Helical" evidence="1">
    <location>
        <begin position="77"/>
        <end position="98"/>
    </location>
</feature>
<dbReference type="PANTHER" id="PTHR22911:SF103">
    <property type="entry name" value="BLR2811 PROTEIN"/>
    <property type="match status" value="1"/>
</dbReference>
<sequence>MTALPRTAAAPAAGMLLMLAAMGSFTTMDTVSKALTGGYDPIQVTWARYTFHALPMLLIAGPSCVRRMAATGRPALQVGRALALLASAVLAILGFSLMPLADLFAINFISPLLVIVLSVVFLGEHVGPHRWAAVAAGFAGMLIIVWPSGDGVGLIGGLVAFGSALFWAIGLVATRRLEGEDPRTTLFITALVGTAVLSLAQPFVWTPPDAAGWGLMVAMGLLGLLSHSLLIAAFGQAPASTLAPFQYSQLIYGLAFGWVVFGDVIGARPLLGCAVIVAAGAYVWWREQRIPDRSIGQ</sequence>
<dbReference type="EMBL" id="JAVDPW010000023">
    <property type="protein sequence ID" value="MDR6294640.1"/>
    <property type="molecule type" value="Genomic_DNA"/>
</dbReference>
<organism evidence="3 4">
    <name type="scientific">Inquilinus ginsengisoli</name>
    <dbReference type="NCBI Taxonomy" id="363840"/>
    <lineage>
        <taxon>Bacteria</taxon>
        <taxon>Pseudomonadati</taxon>
        <taxon>Pseudomonadota</taxon>
        <taxon>Alphaproteobacteria</taxon>
        <taxon>Rhodospirillales</taxon>
        <taxon>Rhodospirillaceae</taxon>
        <taxon>Inquilinus</taxon>
    </lineage>
</organism>
<dbReference type="PANTHER" id="PTHR22911">
    <property type="entry name" value="ACYL-MALONYL CONDENSING ENZYME-RELATED"/>
    <property type="match status" value="1"/>
</dbReference>
<feature type="domain" description="EamA" evidence="2">
    <location>
        <begin position="13"/>
        <end position="145"/>
    </location>
</feature>
<evidence type="ECO:0000256" key="1">
    <source>
        <dbReference type="SAM" id="Phobius"/>
    </source>
</evidence>
<feature type="transmembrane region" description="Helical" evidence="1">
    <location>
        <begin position="154"/>
        <end position="173"/>
    </location>
</feature>
<proteinExistence type="predicted"/>
<dbReference type="InterPro" id="IPR037185">
    <property type="entry name" value="EmrE-like"/>
</dbReference>
<dbReference type="Gene3D" id="1.10.3730.20">
    <property type="match status" value="1"/>
</dbReference>
<dbReference type="InterPro" id="IPR000620">
    <property type="entry name" value="EamA_dom"/>
</dbReference>
<feature type="domain" description="EamA" evidence="2">
    <location>
        <begin position="155"/>
        <end position="279"/>
    </location>
</feature>
<keyword evidence="4" id="KW-1185">Reference proteome</keyword>
<protein>
    <submittedName>
        <fullName evidence="3">Drug/metabolite transporter (DMT)-like permease</fullName>
    </submittedName>
</protein>